<evidence type="ECO:0008006" key="2">
    <source>
        <dbReference type="Google" id="ProtNLM"/>
    </source>
</evidence>
<reference evidence="1" key="1">
    <citation type="journal article" date="2015" name="Nature">
        <title>Complex archaea that bridge the gap between prokaryotes and eukaryotes.</title>
        <authorList>
            <person name="Spang A."/>
            <person name="Saw J.H."/>
            <person name="Jorgensen S.L."/>
            <person name="Zaremba-Niedzwiedzka K."/>
            <person name="Martijn J."/>
            <person name="Lind A.E."/>
            <person name="van Eijk R."/>
            <person name="Schleper C."/>
            <person name="Guy L."/>
            <person name="Ettema T.J."/>
        </authorList>
    </citation>
    <scope>NUCLEOTIDE SEQUENCE</scope>
</reference>
<accession>A0A0F9LNK9</accession>
<sequence length="383" mass="41610">MINLFTNTIKRFQGLIFSGQLAKHISEIPLGFNRPYLVKGLLLPKQISMLAAPPNTGKSCIVAALLAKLAQGQPFAGQKVKRAAVLYVGAEDPDGIAIRAHGHFATNEDKATSEFLVLDRAIDMSNRNIAQKFIKDVKAYKRKVTANRLIIVFDTLTLSIGNSDENSAGEMTVVMANARELAQATGAHVMFVHHTSAADPKKARGSTALVGNPDTILVLKPVDKTRVLMEVIKQRSMPKGDDIGWEIVIVDYGVDDDGDLVTNPRADWIENTSGWSVPVPSTKGKTTHSAKANEVFRAIRELEAQARKQGSSFVFATKDIADLVAAPFDRAGMKPESLQKAVRETLNALVTEGRVKRIGSQGYQCVRKDCGADDGSTEYATIH</sequence>
<protein>
    <recommendedName>
        <fullName evidence="2">AAA+ ATPase domain-containing protein</fullName>
    </recommendedName>
</protein>
<dbReference type="EMBL" id="LAZR01010645">
    <property type="protein sequence ID" value="KKM65860.1"/>
    <property type="molecule type" value="Genomic_DNA"/>
</dbReference>
<organism evidence="1">
    <name type="scientific">marine sediment metagenome</name>
    <dbReference type="NCBI Taxonomy" id="412755"/>
    <lineage>
        <taxon>unclassified sequences</taxon>
        <taxon>metagenomes</taxon>
        <taxon>ecological metagenomes</taxon>
    </lineage>
</organism>
<dbReference type="Gene3D" id="3.40.50.300">
    <property type="entry name" value="P-loop containing nucleotide triphosphate hydrolases"/>
    <property type="match status" value="1"/>
</dbReference>
<proteinExistence type="predicted"/>
<name>A0A0F9LNK9_9ZZZZ</name>
<dbReference type="AlphaFoldDB" id="A0A0F9LNK9"/>
<dbReference type="InterPro" id="IPR027417">
    <property type="entry name" value="P-loop_NTPase"/>
</dbReference>
<dbReference type="SUPFAM" id="SSF52540">
    <property type="entry name" value="P-loop containing nucleoside triphosphate hydrolases"/>
    <property type="match status" value="1"/>
</dbReference>
<comment type="caution">
    <text evidence="1">The sequence shown here is derived from an EMBL/GenBank/DDBJ whole genome shotgun (WGS) entry which is preliminary data.</text>
</comment>
<gene>
    <name evidence="1" type="ORF">LCGC14_1487040</name>
</gene>
<dbReference type="Pfam" id="PF13481">
    <property type="entry name" value="AAA_25"/>
    <property type="match status" value="1"/>
</dbReference>
<evidence type="ECO:0000313" key="1">
    <source>
        <dbReference type="EMBL" id="KKM65860.1"/>
    </source>
</evidence>